<evidence type="ECO:0008006" key="3">
    <source>
        <dbReference type="Google" id="ProtNLM"/>
    </source>
</evidence>
<dbReference type="RefSeq" id="WP_060590249.1">
    <property type="nucleotide sequence ID" value="NZ_CP031418.1"/>
</dbReference>
<dbReference type="GO" id="GO:0016491">
    <property type="term" value="F:oxidoreductase activity"/>
    <property type="evidence" value="ECO:0007669"/>
    <property type="project" value="InterPro"/>
</dbReference>
<protein>
    <recommendedName>
        <fullName evidence="3">Deazaflavin-dependent oxidoreductase, nitroreductase family</fullName>
    </recommendedName>
</protein>
<organism evidence="1 2">
    <name type="scientific">Nocardia farcinica</name>
    <dbReference type="NCBI Taxonomy" id="37329"/>
    <lineage>
        <taxon>Bacteria</taxon>
        <taxon>Bacillati</taxon>
        <taxon>Actinomycetota</taxon>
        <taxon>Actinomycetes</taxon>
        <taxon>Mycobacteriales</taxon>
        <taxon>Nocardiaceae</taxon>
        <taxon>Nocardia</taxon>
    </lineage>
</organism>
<dbReference type="InterPro" id="IPR004378">
    <property type="entry name" value="F420H2_quin_Rdtase"/>
</dbReference>
<dbReference type="KEGG" id="nfr:ERS450000_00550"/>
<dbReference type="InterPro" id="IPR012349">
    <property type="entry name" value="Split_barrel_FMN-bd"/>
</dbReference>
<accession>A0A0H5NW32</accession>
<evidence type="ECO:0000313" key="2">
    <source>
        <dbReference type="Proteomes" id="UP000057820"/>
    </source>
</evidence>
<dbReference type="AlphaFoldDB" id="A0A0H5NW32"/>
<sequence>MDANKVAGTALRGFNAGLSALLDVPVLAPLLSKGLARITYVGRRSGRTISTPVGYRRVGDDIVIGVAMPQKKTWWRNFLGDGAPITVHINGIDRRGHAVATKDERGGVSVRVRFQPQG</sequence>
<dbReference type="Proteomes" id="UP000057820">
    <property type="component" value="Chromosome 1"/>
</dbReference>
<evidence type="ECO:0000313" key="1">
    <source>
        <dbReference type="EMBL" id="CRY74226.1"/>
    </source>
</evidence>
<gene>
    <name evidence="1" type="ORF">ERS450000_00550</name>
</gene>
<dbReference type="EMBL" id="LN868938">
    <property type="protein sequence ID" value="CRY74226.1"/>
    <property type="molecule type" value="Genomic_DNA"/>
</dbReference>
<name>A0A0H5NW32_NOCFR</name>
<dbReference type="Pfam" id="PF04075">
    <property type="entry name" value="F420H2_quin_red"/>
    <property type="match status" value="1"/>
</dbReference>
<reference evidence="2" key="1">
    <citation type="submission" date="2015-03" db="EMBL/GenBank/DDBJ databases">
        <authorList>
            <consortium name="Pathogen Informatics"/>
        </authorList>
    </citation>
    <scope>NUCLEOTIDE SEQUENCE [LARGE SCALE GENOMIC DNA]</scope>
    <source>
        <strain evidence="2">NCTC11134</strain>
    </source>
</reference>
<proteinExistence type="predicted"/>
<dbReference type="Gene3D" id="2.30.110.10">
    <property type="entry name" value="Electron Transport, Fmn-binding Protein, Chain A"/>
    <property type="match status" value="1"/>
</dbReference>